<dbReference type="EMBL" id="KQ981016">
    <property type="protein sequence ID" value="KYN10270.1"/>
    <property type="molecule type" value="Genomic_DNA"/>
</dbReference>
<evidence type="ECO:0000313" key="3">
    <source>
        <dbReference type="Proteomes" id="UP000078492"/>
    </source>
</evidence>
<dbReference type="Proteomes" id="UP000078492">
    <property type="component" value="Unassembled WGS sequence"/>
</dbReference>
<feature type="non-terminal residue" evidence="2">
    <location>
        <position position="1"/>
    </location>
</feature>
<feature type="region of interest" description="Disordered" evidence="1">
    <location>
        <begin position="1"/>
        <end position="108"/>
    </location>
</feature>
<reference evidence="2 3" key="1">
    <citation type="submission" date="2015-09" db="EMBL/GenBank/DDBJ databases">
        <title>Trachymyrmex cornetzi WGS genome.</title>
        <authorList>
            <person name="Nygaard S."/>
            <person name="Hu H."/>
            <person name="Boomsma J."/>
            <person name="Zhang G."/>
        </authorList>
    </citation>
    <scope>NUCLEOTIDE SEQUENCE [LARGE SCALE GENOMIC DNA]</scope>
    <source>
        <strain evidence="2">Tcor2-1</strain>
        <tissue evidence="2">Whole body</tissue>
    </source>
</reference>
<name>A0A151ITH6_9HYME</name>
<feature type="region of interest" description="Disordered" evidence="1">
    <location>
        <begin position="160"/>
        <end position="185"/>
    </location>
</feature>
<dbReference type="AlphaFoldDB" id="A0A151ITH6"/>
<evidence type="ECO:0000313" key="2">
    <source>
        <dbReference type="EMBL" id="KYN10270.1"/>
    </source>
</evidence>
<feature type="compositionally biased region" description="Basic and acidic residues" evidence="1">
    <location>
        <begin position="31"/>
        <end position="102"/>
    </location>
</feature>
<sequence length="226" mass="25429">DTRSVEEHREKHRREQRIARGKERKGKERKGKGTERNGMERNGTERNGTERNGTERNGTERNGTERNGTERKGTEGKGREGKGREGKGREGKGREGKEREEGGILAKQTTHGGYANAYRTAALRPTTILQGRTAMQWCSTWRARNTLSIKGVSLTACRIEETENTPRRSRPSSGQTGQRRASIAFRSPSLPHPLTAFLLAPDANAKRRVRRLPSLILRVLSRCYVI</sequence>
<protein>
    <submittedName>
        <fullName evidence="2">Uncharacterized protein</fullName>
    </submittedName>
</protein>
<accession>A0A151ITH6</accession>
<gene>
    <name evidence="2" type="ORF">ALC57_17598</name>
</gene>
<evidence type="ECO:0000256" key="1">
    <source>
        <dbReference type="SAM" id="MobiDB-lite"/>
    </source>
</evidence>
<proteinExistence type="predicted"/>
<keyword evidence="3" id="KW-1185">Reference proteome</keyword>
<organism evidence="2 3">
    <name type="scientific">Trachymyrmex cornetzi</name>
    <dbReference type="NCBI Taxonomy" id="471704"/>
    <lineage>
        <taxon>Eukaryota</taxon>
        <taxon>Metazoa</taxon>
        <taxon>Ecdysozoa</taxon>
        <taxon>Arthropoda</taxon>
        <taxon>Hexapoda</taxon>
        <taxon>Insecta</taxon>
        <taxon>Pterygota</taxon>
        <taxon>Neoptera</taxon>
        <taxon>Endopterygota</taxon>
        <taxon>Hymenoptera</taxon>
        <taxon>Apocrita</taxon>
        <taxon>Aculeata</taxon>
        <taxon>Formicoidea</taxon>
        <taxon>Formicidae</taxon>
        <taxon>Myrmicinae</taxon>
        <taxon>Trachymyrmex</taxon>
    </lineage>
</organism>